<evidence type="ECO:0000256" key="7">
    <source>
        <dbReference type="ARBA" id="ARBA00023163"/>
    </source>
</evidence>
<dbReference type="PANTHER" id="PTHR22597">
    <property type="entry name" value="POLYCOMB GROUP PROTEIN"/>
    <property type="match status" value="1"/>
</dbReference>
<keyword evidence="13" id="KW-1185">Reference proteome</keyword>
<evidence type="ECO:0000256" key="5">
    <source>
        <dbReference type="ARBA" id="ARBA00022853"/>
    </source>
</evidence>
<dbReference type="GO" id="GO:0035098">
    <property type="term" value="C:ESC/E(Z) complex"/>
    <property type="evidence" value="ECO:0007669"/>
    <property type="project" value="TreeGrafter"/>
</dbReference>
<dbReference type="Pfam" id="PF09733">
    <property type="entry name" value="VEFS-Box"/>
    <property type="match status" value="1"/>
</dbReference>
<keyword evidence="2" id="KW-0479">Metal-binding</keyword>
<dbReference type="Pfam" id="PF23320">
    <property type="entry name" value="Zn_SUZ12"/>
    <property type="match status" value="1"/>
</dbReference>
<evidence type="ECO:0000256" key="6">
    <source>
        <dbReference type="ARBA" id="ARBA00023015"/>
    </source>
</evidence>
<dbReference type="CDD" id="cd21740">
    <property type="entry name" value="C2_II_SUZ12"/>
    <property type="match status" value="1"/>
</dbReference>
<dbReference type="InterPro" id="IPR057540">
    <property type="entry name" value="Znf_SUZ12"/>
</dbReference>
<dbReference type="GO" id="GO:0006325">
    <property type="term" value="P:chromatin organization"/>
    <property type="evidence" value="ECO:0007669"/>
    <property type="project" value="UniProtKB-KW"/>
</dbReference>
<dbReference type="GO" id="GO:0031490">
    <property type="term" value="F:chromatin DNA binding"/>
    <property type="evidence" value="ECO:0007669"/>
    <property type="project" value="TreeGrafter"/>
</dbReference>
<evidence type="ECO:0000256" key="4">
    <source>
        <dbReference type="ARBA" id="ARBA00022833"/>
    </source>
</evidence>
<dbReference type="AlphaFoldDB" id="A0AA36AI29"/>
<evidence type="ECO:0000256" key="3">
    <source>
        <dbReference type="ARBA" id="ARBA00022771"/>
    </source>
</evidence>
<evidence type="ECO:0000313" key="12">
    <source>
        <dbReference type="EMBL" id="CAI9716565.1"/>
    </source>
</evidence>
<accession>A0AA36AI29</accession>
<feature type="compositionally biased region" description="Low complexity" evidence="9">
    <location>
        <begin position="42"/>
        <end position="58"/>
    </location>
</feature>
<protein>
    <recommendedName>
        <fullName evidence="14">Polycomb protein VEFS-Box domain-containing protein</fullName>
    </recommendedName>
</protein>
<name>A0AA36AI29_OCTVU</name>
<evidence type="ECO:0000259" key="11">
    <source>
        <dbReference type="Pfam" id="PF23320"/>
    </source>
</evidence>
<feature type="domain" description="Polycomb protein SUZ12-like zinc finger" evidence="11">
    <location>
        <begin position="432"/>
        <end position="499"/>
    </location>
</feature>
<comment type="similarity">
    <text evidence="1">Belongs to the VEFS (VRN2-EMF2-FIS2-SU(Z)12) family.</text>
</comment>
<keyword evidence="7" id="KW-0804">Transcription</keyword>
<keyword evidence="3" id="KW-0863">Zinc-finger</keyword>
<feature type="compositionally biased region" description="Basic and acidic residues" evidence="9">
    <location>
        <begin position="1"/>
        <end position="13"/>
    </location>
</feature>
<evidence type="ECO:0008006" key="14">
    <source>
        <dbReference type="Google" id="ProtNLM"/>
    </source>
</evidence>
<dbReference type="PANTHER" id="PTHR22597:SF0">
    <property type="entry name" value="POLYCOMB PROTEIN SUZ12"/>
    <property type="match status" value="1"/>
</dbReference>
<dbReference type="GO" id="GO:0016586">
    <property type="term" value="C:RSC-type complex"/>
    <property type="evidence" value="ECO:0007669"/>
    <property type="project" value="TreeGrafter"/>
</dbReference>
<dbReference type="GO" id="GO:0008270">
    <property type="term" value="F:zinc ion binding"/>
    <property type="evidence" value="ECO:0007669"/>
    <property type="project" value="UniProtKB-KW"/>
</dbReference>
<evidence type="ECO:0000256" key="9">
    <source>
        <dbReference type="SAM" id="MobiDB-lite"/>
    </source>
</evidence>
<evidence type="ECO:0000256" key="2">
    <source>
        <dbReference type="ARBA" id="ARBA00022723"/>
    </source>
</evidence>
<sequence>MKPRKRDKEKPNVGEKPGIGSQQHHISSNPHHHHVQSGHAISHNSTHHNTTNHNSNTNQQDSQYETIKADHELFLQAFEKPTQIYRYLRARNIVSPIFLHRNLHYMKHRRSISSNKRKDFHLSSILVKVDAKLRKLALKERYKSEFMNIEFSGFFDKQASSDVETVEVEVLLLKICHKKRKDVTSPVKQTKLGKVEVPLNPHNLDSSIQPAANNSEPISISHEQFHHNNGHAVKSYVLVLRVRCPVKRYLSNGLCNGDILDGPDEPPHKRRKNGKMSPFEEDVVLYGSELAIYDKHKRCQMTDGDYELSLQDLGSKISPKKNAANWETIVDGKAIGPFEVFSKCPTLKFSLNWTQHSNSNNNSCNTCANSQNRLVKDPCLENTLTPHEFHNNYNHHYHPNHVIHYDDSGIKRDTVVNKAKDTSQPSTPKKKVRIYYQFYYNNNTRQQTEARDDLHCPWCSLNCMQLYSLLKHLRLSHARFNFMYVLHPKGARIDVTINERYDGSYVGNPQDLHSHIGYAFSRNGPVRRTPVTHVIVYRPKRPDPLLSEFMEPETDNQINRQFIQGHNRLYYHTVTCQPIRPQEIDIDSEDENDPEWLRQKTINMIDEFTDVNEGEKELMKLWNLHIMKNNYIADCQIPTACMTFMEEHGEAIIRKNLTRNFMLHMVNLFDFSLIGPEVVQRTMSVLENLKEELESLLHTVAHLSLTVHMARFFHRAFICPAF</sequence>
<dbReference type="EMBL" id="OX597814">
    <property type="protein sequence ID" value="CAI9716565.1"/>
    <property type="molecule type" value="Genomic_DNA"/>
</dbReference>
<evidence type="ECO:0000259" key="10">
    <source>
        <dbReference type="Pfam" id="PF09733"/>
    </source>
</evidence>
<feature type="region of interest" description="Disordered" evidence="9">
    <location>
        <begin position="1"/>
        <end position="62"/>
    </location>
</feature>
<dbReference type="InterPro" id="IPR019135">
    <property type="entry name" value="Polycomb_protein_VEFS-Box"/>
</dbReference>
<reference evidence="12" key="1">
    <citation type="submission" date="2023-08" db="EMBL/GenBank/DDBJ databases">
        <authorList>
            <person name="Alioto T."/>
            <person name="Alioto T."/>
            <person name="Gomez Garrido J."/>
        </authorList>
    </citation>
    <scope>NUCLEOTIDE SEQUENCE</scope>
</reference>
<organism evidence="12 13">
    <name type="scientific">Octopus vulgaris</name>
    <name type="common">Common octopus</name>
    <dbReference type="NCBI Taxonomy" id="6645"/>
    <lineage>
        <taxon>Eukaryota</taxon>
        <taxon>Metazoa</taxon>
        <taxon>Spiralia</taxon>
        <taxon>Lophotrochozoa</taxon>
        <taxon>Mollusca</taxon>
        <taxon>Cephalopoda</taxon>
        <taxon>Coleoidea</taxon>
        <taxon>Octopodiformes</taxon>
        <taxon>Octopoda</taxon>
        <taxon>Incirrata</taxon>
        <taxon>Octopodidae</taxon>
        <taxon>Octopus</taxon>
    </lineage>
</organism>
<evidence type="ECO:0000256" key="1">
    <source>
        <dbReference type="ARBA" id="ARBA00007416"/>
    </source>
</evidence>
<evidence type="ECO:0000256" key="8">
    <source>
        <dbReference type="SAM" id="Coils"/>
    </source>
</evidence>
<feature type="domain" description="Polycomb protein VEFS-Box" evidence="10">
    <location>
        <begin position="560"/>
        <end position="676"/>
    </location>
</feature>
<keyword evidence="4" id="KW-0862">Zinc</keyword>
<keyword evidence="8" id="KW-0175">Coiled coil</keyword>
<keyword evidence="6" id="KW-0805">Transcription regulation</keyword>
<dbReference type="CDD" id="cd21750">
    <property type="entry name" value="ZnB-Zn_SUZ12"/>
    <property type="match status" value="1"/>
</dbReference>
<proteinExistence type="inferred from homology"/>
<keyword evidence="5" id="KW-0156">Chromatin regulator</keyword>
<feature type="coiled-coil region" evidence="8">
    <location>
        <begin position="679"/>
        <end position="706"/>
    </location>
</feature>
<dbReference type="CDD" id="cd21551">
    <property type="entry name" value="VEFS-box_SUZ12"/>
    <property type="match status" value="1"/>
</dbReference>
<dbReference type="Proteomes" id="UP001162480">
    <property type="component" value="Chromosome 1"/>
</dbReference>
<gene>
    <name evidence="12" type="ORF">OCTVUL_1B016961</name>
</gene>
<evidence type="ECO:0000313" key="13">
    <source>
        <dbReference type="Proteomes" id="UP001162480"/>
    </source>
</evidence>